<comment type="caution">
    <text evidence="7">The sequence shown here is derived from an EMBL/GenBank/DDBJ whole genome shotgun (WGS) entry which is preliminary data.</text>
</comment>
<dbReference type="InterPro" id="IPR001650">
    <property type="entry name" value="Helicase_C-like"/>
</dbReference>
<dbReference type="SUPFAM" id="SSF52540">
    <property type="entry name" value="P-loop containing nucleoside triphosphate hydrolases"/>
    <property type="match status" value="1"/>
</dbReference>
<dbReference type="SMART" id="SM00487">
    <property type="entry name" value="DEXDc"/>
    <property type="match status" value="1"/>
</dbReference>
<sequence length="962" mass="105564">MKTTLPPACRLSQRVLDTPELMPRDGANYSITDAQYAALDAGLTDGKSLLISAPTSTGKTLIGWWAAANGLEHGKKFVYLVSHRALASQKFDEIQKLFRGPWLGDDPHALVCATGDGVIDGSGRANSSPLSATILVATYEKYLALISAGGPPQDLSNVVFVCDEIQLIGDSSRGKHVELLLSVLKRTGWYQFIGLSAVMDDIGAQQLAHWLNLSLVKVDTREKSLTIEGRWRSGNLIARSTPNGIEPLHNLPTVKEMELNDMIQELVDLEKKPVIVFCMRVDDCYDLAEKWATTQAATQSVEAPAGLDLDAGLLQLINKRCAFHNAELSEAERAFVEELMKDKTVDVVFATSTLAAGVNFPLGSAVFSRWKRWDFDKREHVPIRRDEFQNMAGRVGRMGQGTGEGIVLATARGAPDLALLQQLMDFSTRETLGVGITPTDFGSLVIQLFAGGLCTTRDGAFALMSSTLSASREAEKGVGNVEHWRPHLNQQIDRLINTHCLIETKNRIVVTEFGKAVARSGLKPETVEHFLHYLNEHGEQAAQLLPTPEQKGRDDDLLFIFAHGSLLSPEFTLTGGPRTRNISYRFNRYGAVSNPQAEALDTLLFERPWVADPSAANGARALSEWAAGADRETLEQLVPDVRLGLIESMARDVSWLLAAVSEVIGSSSSLTLADAARHPLLRSTNPNLLHIRKFSRVLRRYAVRIAYGLPSECHWLKELELHGPARRLTRMQIVSIHQKGISRPHLLMDGSVEMDALRQEALPKVGRVSYANQVRDAARNWKVDQRRHFRRRHEKKAVMHGVENIISDLYDMKGKRLETAVINAFQDLGINCSVLDDGTKPAWPDLKIEFAASGMASDIVAEVKSKERETALVPLNDAIEVVSAAAIAGLSGTPVTTICSPGAEPSVPTAISGCNHLSVVELVDLAEAYLRIKDGNLTIADLHNWLTTPGIALTEDLPFNNF</sequence>
<keyword evidence="2" id="KW-0378">Hydrolase</keyword>
<dbReference type="Gene3D" id="3.40.50.300">
    <property type="entry name" value="P-loop containing nucleotide triphosphate hydrolases"/>
    <property type="match status" value="2"/>
</dbReference>
<dbReference type="InterPro" id="IPR011545">
    <property type="entry name" value="DEAD/DEAH_box_helicase_dom"/>
</dbReference>
<keyword evidence="1" id="KW-0547">Nucleotide-binding</keyword>
<dbReference type="Gene3D" id="1.10.3380.30">
    <property type="match status" value="1"/>
</dbReference>
<dbReference type="Proteomes" id="UP000484858">
    <property type="component" value="Unassembled WGS sequence"/>
</dbReference>
<evidence type="ECO:0000313" key="8">
    <source>
        <dbReference type="Proteomes" id="UP000484858"/>
    </source>
</evidence>
<evidence type="ECO:0000313" key="7">
    <source>
        <dbReference type="EMBL" id="GEM18525.1"/>
    </source>
</evidence>
<evidence type="ECO:0000259" key="5">
    <source>
        <dbReference type="PROSITE" id="PS51192"/>
    </source>
</evidence>
<gene>
    <name evidence="7" type="ORF">NBRC3293_3022</name>
</gene>
<dbReference type="PANTHER" id="PTHR47961:SF1">
    <property type="entry name" value="ATP-DEPENDENT HELICASE MJ1401-RELATED"/>
    <property type="match status" value="1"/>
</dbReference>
<dbReference type="SMART" id="SM00490">
    <property type="entry name" value="HELICc"/>
    <property type="match status" value="1"/>
</dbReference>
<keyword evidence="4" id="KW-0067">ATP-binding</keyword>
<reference evidence="7 8" key="1">
    <citation type="submission" date="2013-04" db="EMBL/GenBank/DDBJ databases">
        <title>Gluconobacter oxydans NBRC 3293 whole genome sequence.</title>
        <authorList>
            <person name="Matsutani M."/>
            <person name="Yakushi T."/>
            <person name="Matsushita K."/>
        </authorList>
    </citation>
    <scope>NUCLEOTIDE SEQUENCE [LARGE SCALE GENOMIC DNA]</scope>
    <source>
        <strain evidence="7 8">NBRC 3293</strain>
    </source>
</reference>
<evidence type="ECO:0000256" key="1">
    <source>
        <dbReference type="ARBA" id="ARBA00022741"/>
    </source>
</evidence>
<dbReference type="GO" id="GO:0003676">
    <property type="term" value="F:nucleic acid binding"/>
    <property type="evidence" value="ECO:0007669"/>
    <property type="project" value="InterPro"/>
</dbReference>
<dbReference type="RefSeq" id="WP_172493831.1">
    <property type="nucleotide sequence ID" value="NZ_BARJ01000015.1"/>
</dbReference>
<protein>
    <submittedName>
        <fullName evidence="7">Superfamily II helicase</fullName>
    </submittedName>
</protein>
<feature type="domain" description="Helicase ATP-binding" evidence="5">
    <location>
        <begin position="40"/>
        <end position="217"/>
    </location>
</feature>
<dbReference type="GO" id="GO:0004386">
    <property type="term" value="F:helicase activity"/>
    <property type="evidence" value="ECO:0007669"/>
    <property type="project" value="UniProtKB-KW"/>
</dbReference>
<dbReference type="InterPro" id="IPR014001">
    <property type="entry name" value="Helicase_ATP-bd"/>
</dbReference>
<dbReference type="AlphaFoldDB" id="A0A829WTI5"/>
<organism evidence="7 8">
    <name type="scientific">Gluconobacter oxydans NBRC 3293</name>
    <dbReference type="NCBI Taxonomy" id="1315969"/>
    <lineage>
        <taxon>Bacteria</taxon>
        <taxon>Pseudomonadati</taxon>
        <taxon>Pseudomonadota</taxon>
        <taxon>Alphaproteobacteria</taxon>
        <taxon>Acetobacterales</taxon>
        <taxon>Acetobacteraceae</taxon>
        <taxon>Gluconobacter</taxon>
    </lineage>
</organism>
<dbReference type="PROSITE" id="PS51192">
    <property type="entry name" value="HELICASE_ATP_BIND_1"/>
    <property type="match status" value="1"/>
</dbReference>
<dbReference type="GO" id="GO:0016787">
    <property type="term" value="F:hydrolase activity"/>
    <property type="evidence" value="ECO:0007669"/>
    <property type="project" value="UniProtKB-KW"/>
</dbReference>
<evidence type="ECO:0000256" key="2">
    <source>
        <dbReference type="ARBA" id="ARBA00022801"/>
    </source>
</evidence>
<dbReference type="Pfam" id="PF00270">
    <property type="entry name" value="DEAD"/>
    <property type="match status" value="1"/>
</dbReference>
<feature type="domain" description="Helicase C-terminal" evidence="6">
    <location>
        <begin position="261"/>
        <end position="442"/>
    </location>
</feature>
<name>A0A829WTI5_GLUOY</name>
<dbReference type="GO" id="GO:0005524">
    <property type="term" value="F:ATP binding"/>
    <property type="evidence" value="ECO:0007669"/>
    <property type="project" value="UniProtKB-KW"/>
</dbReference>
<dbReference type="InterPro" id="IPR027417">
    <property type="entry name" value="P-loop_NTPase"/>
</dbReference>
<dbReference type="InterPro" id="IPR050474">
    <property type="entry name" value="Hel308_SKI2-like"/>
</dbReference>
<evidence type="ECO:0000256" key="3">
    <source>
        <dbReference type="ARBA" id="ARBA00022806"/>
    </source>
</evidence>
<dbReference type="PANTHER" id="PTHR47961">
    <property type="entry name" value="DNA POLYMERASE THETA, PUTATIVE (AFU_ORTHOLOGUE AFUA_1G05260)-RELATED"/>
    <property type="match status" value="1"/>
</dbReference>
<dbReference type="PROSITE" id="PS51194">
    <property type="entry name" value="HELICASE_CTER"/>
    <property type="match status" value="1"/>
</dbReference>
<accession>A0A829WTI5</accession>
<dbReference type="CDD" id="cd17921">
    <property type="entry name" value="DEXHc_Ski2"/>
    <property type="match status" value="1"/>
</dbReference>
<evidence type="ECO:0000259" key="6">
    <source>
        <dbReference type="PROSITE" id="PS51194"/>
    </source>
</evidence>
<evidence type="ECO:0000256" key="4">
    <source>
        <dbReference type="ARBA" id="ARBA00022840"/>
    </source>
</evidence>
<dbReference type="EMBL" id="BARJ01000015">
    <property type="protein sequence ID" value="GEM18525.1"/>
    <property type="molecule type" value="Genomic_DNA"/>
</dbReference>
<keyword evidence="3 7" id="KW-0347">Helicase</keyword>
<proteinExistence type="predicted"/>